<sequence length="430" mass="48972">MSLSSLRRRTKEKGQRVKDAIRGVLDNLELLGSPSAPRWMLPLPADLIYLIIDKYLDRDWGTVKNLSLTNRSLTPYCRKLLLRRIAVITVKHENSNTPFERFAVLLKGGPHFSELVEELRIVDRHFCVLPGPEPISKPQIAIRTILTYDWRSLRRLHLGLQAEWNLMSTEMRSSIQRVLALPTLRELVLSALQIPVSWLSECTHLEVLELRNGCKAVQSITPISTGFVAPQSLLVHHTTPSELATLLSPTSPLKPDALNHLSFAAPRGTVDDIFRSLPLTVIRSIRSLETILIQQTDSNDPPAPSLEAFANLTSISIGEDITTPNPSSLDWAIQMLSSLPPTARLRTIKLSFRYDDPKHIMAADWAKLNQLIERRWRRLERLNVTGYARYPLEMDWYRLDYLKRRLPAVLPSLRAGVLATEVRNVYDLWN</sequence>
<evidence type="ECO:0000313" key="2">
    <source>
        <dbReference type="Proteomes" id="UP000521943"/>
    </source>
</evidence>
<gene>
    <name evidence="1" type="ORF">DFP72DRAFT_901570</name>
</gene>
<dbReference type="EMBL" id="JACGCI010000039">
    <property type="protein sequence ID" value="KAF6753390.1"/>
    <property type="molecule type" value="Genomic_DNA"/>
</dbReference>
<dbReference type="AlphaFoldDB" id="A0A8H6HUE6"/>
<name>A0A8H6HUE6_9AGAR</name>
<dbReference type="SUPFAM" id="SSF52047">
    <property type="entry name" value="RNI-like"/>
    <property type="match status" value="1"/>
</dbReference>
<dbReference type="InterPro" id="IPR032675">
    <property type="entry name" value="LRR_dom_sf"/>
</dbReference>
<proteinExistence type="predicted"/>
<keyword evidence="2" id="KW-1185">Reference proteome</keyword>
<accession>A0A8H6HUE6</accession>
<dbReference type="OrthoDB" id="2904962at2759"/>
<organism evidence="1 2">
    <name type="scientific">Ephemerocybe angulata</name>
    <dbReference type="NCBI Taxonomy" id="980116"/>
    <lineage>
        <taxon>Eukaryota</taxon>
        <taxon>Fungi</taxon>
        <taxon>Dikarya</taxon>
        <taxon>Basidiomycota</taxon>
        <taxon>Agaricomycotina</taxon>
        <taxon>Agaricomycetes</taxon>
        <taxon>Agaricomycetidae</taxon>
        <taxon>Agaricales</taxon>
        <taxon>Agaricineae</taxon>
        <taxon>Psathyrellaceae</taxon>
        <taxon>Ephemerocybe</taxon>
    </lineage>
</organism>
<evidence type="ECO:0000313" key="1">
    <source>
        <dbReference type="EMBL" id="KAF6753390.1"/>
    </source>
</evidence>
<dbReference type="Gene3D" id="3.80.10.10">
    <property type="entry name" value="Ribonuclease Inhibitor"/>
    <property type="match status" value="1"/>
</dbReference>
<comment type="caution">
    <text evidence="1">The sequence shown here is derived from an EMBL/GenBank/DDBJ whole genome shotgun (WGS) entry which is preliminary data.</text>
</comment>
<reference evidence="1 2" key="1">
    <citation type="submission" date="2020-07" db="EMBL/GenBank/DDBJ databases">
        <title>Comparative genomics of pyrophilous fungi reveals a link between fire events and developmental genes.</title>
        <authorList>
            <consortium name="DOE Joint Genome Institute"/>
            <person name="Steindorff A.S."/>
            <person name="Carver A."/>
            <person name="Calhoun S."/>
            <person name="Stillman K."/>
            <person name="Liu H."/>
            <person name="Lipzen A."/>
            <person name="Pangilinan J."/>
            <person name="Labutti K."/>
            <person name="Bruns T.D."/>
            <person name="Grigoriev I.V."/>
        </authorList>
    </citation>
    <scope>NUCLEOTIDE SEQUENCE [LARGE SCALE GENOMIC DNA]</scope>
    <source>
        <strain evidence="1 2">CBS 144469</strain>
    </source>
</reference>
<protein>
    <submittedName>
        <fullName evidence="1">Uncharacterized protein</fullName>
    </submittedName>
</protein>
<dbReference type="Proteomes" id="UP000521943">
    <property type="component" value="Unassembled WGS sequence"/>
</dbReference>